<keyword evidence="3 8" id="KW-0813">Transport</keyword>
<dbReference type="InterPro" id="IPR011541">
    <property type="entry name" value="Ni/Co_transpt_high_affinity"/>
</dbReference>
<dbReference type="OrthoDB" id="11596at2157"/>
<evidence type="ECO:0000313" key="20">
    <source>
        <dbReference type="Proteomes" id="UP000068832"/>
    </source>
</evidence>
<evidence type="ECO:0000256" key="6">
    <source>
        <dbReference type="ARBA" id="ARBA00022989"/>
    </source>
</evidence>
<dbReference type="EMBL" id="CP012173">
    <property type="protein sequence ID" value="AKV76561.1"/>
    <property type="molecule type" value="Genomic_DNA"/>
</dbReference>
<evidence type="ECO:0000256" key="7">
    <source>
        <dbReference type="ARBA" id="ARBA00023136"/>
    </source>
</evidence>
<feature type="transmembrane region" description="Helical" evidence="8">
    <location>
        <begin position="312"/>
        <end position="336"/>
    </location>
</feature>
<feature type="transmembrane region" description="Helical" evidence="8">
    <location>
        <begin position="119"/>
        <end position="144"/>
    </location>
</feature>
<feature type="transmembrane region" description="Helical" evidence="8">
    <location>
        <begin position="37"/>
        <end position="55"/>
    </location>
</feature>
<keyword evidence="4" id="KW-0533">Nickel</keyword>
<dbReference type="EMBL" id="CP012176">
    <property type="protein sequence ID" value="AKV83296.1"/>
    <property type="molecule type" value="Genomic_DNA"/>
</dbReference>
<evidence type="ECO:0000313" key="15">
    <source>
        <dbReference type="Proteomes" id="UP000029084"/>
    </source>
</evidence>
<evidence type="ECO:0000313" key="17">
    <source>
        <dbReference type="Proteomes" id="UP000061362"/>
    </source>
</evidence>
<comment type="similarity">
    <text evidence="2 8">Belongs to the NiCoT transporter (TC 2.A.52) family.</text>
</comment>
<dbReference type="Proteomes" id="UP000062475">
    <property type="component" value="Chromosome"/>
</dbReference>
<comment type="subcellular location">
    <subcellularLocation>
        <location evidence="8">Cell membrane</location>
        <topology evidence="8">Multi-pass membrane protein</topology>
    </subcellularLocation>
    <subcellularLocation>
        <location evidence="1">Endomembrane system</location>
        <topology evidence="1">Multi-pass membrane protein</topology>
    </subcellularLocation>
</comment>
<keyword evidence="5 8" id="KW-0812">Transmembrane</keyword>
<feature type="transmembrane region" description="Helical" evidence="8">
    <location>
        <begin position="223"/>
        <end position="242"/>
    </location>
</feature>
<evidence type="ECO:0000256" key="4">
    <source>
        <dbReference type="ARBA" id="ARBA00022596"/>
    </source>
</evidence>
<dbReference type="Proteomes" id="UP000068832">
    <property type="component" value="Chromosome"/>
</dbReference>
<evidence type="ECO:0000313" key="11">
    <source>
        <dbReference type="EMBL" id="AKV76561.1"/>
    </source>
</evidence>
<reference evidence="9 15" key="1">
    <citation type="journal article" date="2014" name="J. Bacteriol.">
        <title>Role of an Archaeal PitA Transporter in the Copper and Arsenic Resistance of Metallosphaera sedula, an Extreme Thermoacidophile.</title>
        <authorList>
            <person name="McCarthy S."/>
            <person name="Ai C."/>
            <person name="Wheaton G."/>
            <person name="Tevatia R."/>
            <person name="Eckrich V."/>
            <person name="Kelly R."/>
            <person name="Blum P."/>
        </authorList>
    </citation>
    <scope>NUCLEOTIDE SEQUENCE [LARGE SCALE GENOMIC DNA]</scope>
    <source>
        <strain evidence="9 15">CuR1</strain>
    </source>
</reference>
<dbReference type="GO" id="GO:0015099">
    <property type="term" value="F:nickel cation transmembrane transporter activity"/>
    <property type="evidence" value="ECO:0007669"/>
    <property type="project" value="UniProtKB-UniRule"/>
</dbReference>
<dbReference type="GO" id="GO:0012505">
    <property type="term" value="C:endomembrane system"/>
    <property type="evidence" value="ECO:0007669"/>
    <property type="project" value="UniProtKB-SubCell"/>
</dbReference>
<keyword evidence="6 8" id="KW-1133">Transmembrane helix</keyword>
<dbReference type="AlphaFoldDB" id="A0A088E633"/>
<dbReference type="Proteomes" id="UP000029084">
    <property type="component" value="Chromosome"/>
</dbReference>
<dbReference type="EMBL" id="CP012172">
    <property type="protein sequence ID" value="AKV74322.1"/>
    <property type="molecule type" value="Genomic_DNA"/>
</dbReference>
<gene>
    <name evidence="9" type="ORF">HA72_1305</name>
    <name evidence="10" type="ORF">MsedA_1323</name>
    <name evidence="11" type="ORF">MsedB_1325</name>
    <name evidence="12" type="ORF">MsedC_1323</name>
    <name evidence="13" type="ORF">MsedD_1324</name>
    <name evidence="14" type="ORF">MsedE_1329</name>
</gene>
<sequence length="347" mass="38320">MDFKLKVGAFYALNLTILGILFLELVKFSQEARSSSISFFSLGILAFFLGLRHAVDADHLAAIDNSVRKLTQEGKSSLLVGTFFSLGHSSVVFLLSFGLVLSTRLVEGSIPSLEKLGSFLGTAISGGVLYLLGFLNFFVALEIYQLYKGVMRGEVDEERVDNVLQKRGLMGRYFRRLFSLIKNQYYLYPIGFLFGLGFDTASETALLAITATSSGLFSGVSTWYALLFPALFAGGMTLIDSTDGFFMNGAYRWAFSGDPLRKIWYNLTMTVISVMVAFVIGSLELLGLLQSELGLQGGMWSWIAWVNGGAEWGYVGVFIVSVFVVVWSLSATIYRVRVSRLSRSMSR</sequence>
<evidence type="ECO:0000313" key="14">
    <source>
        <dbReference type="EMBL" id="AKV83296.1"/>
    </source>
</evidence>
<dbReference type="EMBL" id="CP008822">
    <property type="protein sequence ID" value="AIM27448.1"/>
    <property type="molecule type" value="Genomic_DNA"/>
</dbReference>
<evidence type="ECO:0000313" key="19">
    <source>
        <dbReference type="Proteomes" id="UP000062475"/>
    </source>
</evidence>
<evidence type="ECO:0000256" key="2">
    <source>
        <dbReference type="ARBA" id="ARBA00010892"/>
    </source>
</evidence>
<organism evidence="9 15">
    <name type="scientific">Metallosphaera sedula</name>
    <dbReference type="NCBI Taxonomy" id="43687"/>
    <lineage>
        <taxon>Archaea</taxon>
        <taxon>Thermoproteota</taxon>
        <taxon>Thermoprotei</taxon>
        <taxon>Sulfolobales</taxon>
        <taxon>Sulfolobaceae</taxon>
        <taxon>Metallosphaera</taxon>
    </lineage>
</organism>
<feature type="transmembrane region" description="Helical" evidence="8">
    <location>
        <begin position="76"/>
        <end position="99"/>
    </location>
</feature>
<evidence type="ECO:0000256" key="8">
    <source>
        <dbReference type="RuleBase" id="RU362101"/>
    </source>
</evidence>
<proteinExistence type="inferred from homology"/>
<evidence type="ECO:0000313" key="9">
    <source>
        <dbReference type="EMBL" id="AIM27448.1"/>
    </source>
</evidence>
<dbReference type="RefSeq" id="WP_012021250.1">
    <property type="nucleotide sequence ID" value="NZ_AP019770.1"/>
</dbReference>
<protein>
    <recommendedName>
        <fullName evidence="8">Nickel/cobalt efflux system</fullName>
    </recommendedName>
</protein>
<dbReference type="EMBL" id="CP012175">
    <property type="protein sequence ID" value="AKV81058.1"/>
    <property type="molecule type" value="Genomic_DNA"/>
</dbReference>
<evidence type="ECO:0000256" key="5">
    <source>
        <dbReference type="ARBA" id="ARBA00022692"/>
    </source>
</evidence>
<keyword evidence="7 8" id="KW-0472">Membrane</keyword>
<name>A0A088E633_9CREN</name>
<dbReference type="Proteomes" id="UP000061362">
    <property type="component" value="Chromosome"/>
</dbReference>
<dbReference type="EMBL" id="CP012174">
    <property type="protein sequence ID" value="AKV78813.1"/>
    <property type="molecule type" value="Genomic_DNA"/>
</dbReference>
<dbReference type="Pfam" id="PF03824">
    <property type="entry name" value="NicO"/>
    <property type="match status" value="1"/>
</dbReference>
<evidence type="ECO:0000313" key="18">
    <source>
        <dbReference type="Proteomes" id="UP000062398"/>
    </source>
</evidence>
<evidence type="ECO:0000313" key="13">
    <source>
        <dbReference type="EMBL" id="AKV81058.1"/>
    </source>
</evidence>
<feature type="transmembrane region" description="Helical" evidence="8">
    <location>
        <begin position="263"/>
        <end position="283"/>
    </location>
</feature>
<dbReference type="Proteomes" id="UP000056255">
    <property type="component" value="Chromosome"/>
</dbReference>
<dbReference type="GO" id="GO:0005886">
    <property type="term" value="C:plasma membrane"/>
    <property type="evidence" value="ECO:0007669"/>
    <property type="project" value="UniProtKB-SubCell"/>
</dbReference>
<dbReference type="PANTHER" id="PTHR31611">
    <property type="entry name" value="HIGH-AFFINITY NICKEL TRANSPORT PROTEIN NIC1"/>
    <property type="match status" value="1"/>
</dbReference>
<dbReference type="GeneID" id="91755804"/>
<dbReference type="InterPro" id="IPR004688">
    <property type="entry name" value="Ni/Co_transpt"/>
</dbReference>
<dbReference type="Proteomes" id="UP000062398">
    <property type="component" value="Chromosome"/>
</dbReference>
<reference evidence="14 16" key="3">
    <citation type="submission" date="2015-07" db="EMBL/GenBank/DDBJ databases">
        <title>Physiological, transcriptional responses and genome re-sequencing of acid resistant extremely thermoacidophilic Metallosphaera sedula SARC-M1.</title>
        <authorList>
            <person name="Ai C."/>
            <person name="McCarthy S."/>
            <person name="Eckrich V."/>
            <person name="Rudrappa D."/>
            <person name="Qiu G."/>
            <person name="Blum P."/>
        </authorList>
    </citation>
    <scope>NUCLEOTIDE SEQUENCE [LARGE SCALE GENOMIC DNA]</scope>
    <source>
        <strain evidence="14 16">SARC-M1</strain>
    </source>
</reference>
<dbReference type="OMA" id="NGWVLYK"/>
<dbReference type="PATRIC" id="fig|43687.5.peg.1425"/>
<dbReference type="PANTHER" id="PTHR31611:SF0">
    <property type="entry name" value="HIGH-AFFINITY NICKEL TRANSPORT PROTEIN NIC1"/>
    <property type="match status" value="1"/>
</dbReference>
<evidence type="ECO:0000313" key="16">
    <source>
        <dbReference type="Proteomes" id="UP000056255"/>
    </source>
</evidence>
<evidence type="ECO:0000256" key="1">
    <source>
        <dbReference type="ARBA" id="ARBA00004127"/>
    </source>
</evidence>
<accession>A0A088E633</accession>
<evidence type="ECO:0000256" key="3">
    <source>
        <dbReference type="ARBA" id="ARBA00022448"/>
    </source>
</evidence>
<feature type="transmembrane region" description="Helical" evidence="8">
    <location>
        <begin position="185"/>
        <end position="211"/>
    </location>
</feature>
<feature type="transmembrane region" description="Helical" evidence="8">
    <location>
        <begin position="7"/>
        <end position="25"/>
    </location>
</feature>
<reference evidence="17 18" key="2">
    <citation type="journal article" date="2015" name="Genome Announc.">
        <title>Complete Genome Sequences of Evolved Arsenate-Resistant Metallosphaera sedula Strains.</title>
        <authorList>
            <person name="Ai C."/>
            <person name="McCarthy S."/>
            <person name="Schackwitz W."/>
            <person name="Martin J."/>
            <person name="Lipzen A."/>
            <person name="Blum P."/>
        </authorList>
    </citation>
    <scope>NUCLEOTIDE SEQUENCE [LARGE SCALE GENOMIC DNA]</scope>
    <source>
        <strain evidence="12 18">ARS120-1</strain>
        <strain evidence="13 17">ARS120-2</strain>
        <strain evidence="10 20">ARS50-1</strain>
        <strain evidence="11 19">ARS50-2</strain>
    </source>
</reference>
<evidence type="ECO:0000313" key="12">
    <source>
        <dbReference type="EMBL" id="AKV78813.1"/>
    </source>
</evidence>
<evidence type="ECO:0000313" key="10">
    <source>
        <dbReference type="EMBL" id="AKV74322.1"/>
    </source>
</evidence>